<comment type="caution">
    <text evidence="9">The sequence shown here is derived from an EMBL/GenBank/DDBJ whole genome shotgun (WGS) entry which is preliminary data.</text>
</comment>
<gene>
    <name evidence="9" type="ORF">PQR63_22415</name>
</gene>
<organism evidence="9 10">
    <name type="scientific">Herbaspirillum rhizosphaerae</name>
    <dbReference type="NCBI Taxonomy" id="346179"/>
    <lineage>
        <taxon>Bacteria</taxon>
        <taxon>Pseudomonadati</taxon>
        <taxon>Pseudomonadota</taxon>
        <taxon>Betaproteobacteria</taxon>
        <taxon>Burkholderiales</taxon>
        <taxon>Oxalobacteraceae</taxon>
        <taxon>Herbaspirillum</taxon>
    </lineage>
</organism>
<evidence type="ECO:0000313" key="9">
    <source>
        <dbReference type="EMBL" id="MFL9881169.1"/>
    </source>
</evidence>
<comment type="similarity">
    <text evidence="2">Belongs to the membrane fusion protein (MFP) (TC 8.A.1) family.</text>
</comment>
<evidence type="ECO:0000259" key="7">
    <source>
        <dbReference type="Pfam" id="PF25944"/>
    </source>
</evidence>
<keyword evidence="4" id="KW-0732">Signal</keyword>
<feature type="signal peptide" evidence="4">
    <location>
        <begin position="1"/>
        <end position="21"/>
    </location>
</feature>
<keyword evidence="10" id="KW-1185">Reference proteome</keyword>
<dbReference type="Pfam" id="PF25917">
    <property type="entry name" value="BSH_RND"/>
    <property type="match status" value="1"/>
</dbReference>
<dbReference type="InterPro" id="IPR058624">
    <property type="entry name" value="MdtA-like_HH"/>
</dbReference>
<dbReference type="Gene3D" id="2.40.50.100">
    <property type="match status" value="1"/>
</dbReference>
<proteinExistence type="inferred from homology"/>
<evidence type="ECO:0000259" key="6">
    <source>
        <dbReference type="Pfam" id="PF25917"/>
    </source>
</evidence>
<dbReference type="EMBL" id="JAQQFR010000019">
    <property type="protein sequence ID" value="MFL9881169.1"/>
    <property type="molecule type" value="Genomic_DNA"/>
</dbReference>
<dbReference type="NCBIfam" id="TIGR01730">
    <property type="entry name" value="RND_mfp"/>
    <property type="match status" value="1"/>
</dbReference>
<protein>
    <submittedName>
        <fullName evidence="9">Efflux RND transporter periplasmic adaptor subunit</fullName>
    </submittedName>
</protein>
<dbReference type="RefSeq" id="WP_408170351.1">
    <property type="nucleotide sequence ID" value="NZ_JAQQFR010000019.1"/>
</dbReference>
<feature type="region of interest" description="Disordered" evidence="3">
    <location>
        <begin position="368"/>
        <end position="411"/>
    </location>
</feature>
<evidence type="ECO:0000256" key="1">
    <source>
        <dbReference type="ARBA" id="ARBA00004196"/>
    </source>
</evidence>
<comment type="subcellular location">
    <subcellularLocation>
        <location evidence="1">Cell envelope</location>
    </subcellularLocation>
</comment>
<evidence type="ECO:0000259" key="8">
    <source>
        <dbReference type="Pfam" id="PF25967"/>
    </source>
</evidence>
<dbReference type="Pfam" id="PF25876">
    <property type="entry name" value="HH_MFP_RND"/>
    <property type="match status" value="1"/>
</dbReference>
<evidence type="ECO:0000256" key="4">
    <source>
        <dbReference type="SAM" id="SignalP"/>
    </source>
</evidence>
<feature type="domain" description="Multidrug resistance protein MdtA-like C-terminal permuted SH3" evidence="8">
    <location>
        <begin position="305"/>
        <end position="366"/>
    </location>
</feature>
<feature type="domain" description="Multidrug resistance protein MdtA-like barrel-sandwich hybrid" evidence="6">
    <location>
        <begin position="64"/>
        <end position="207"/>
    </location>
</feature>
<dbReference type="InterPro" id="IPR058626">
    <property type="entry name" value="MdtA-like_b-barrel"/>
</dbReference>
<dbReference type="InterPro" id="IPR058627">
    <property type="entry name" value="MdtA-like_C"/>
</dbReference>
<name>A0ABW8ZDC0_9BURK</name>
<dbReference type="Pfam" id="PF25944">
    <property type="entry name" value="Beta-barrel_RND"/>
    <property type="match status" value="1"/>
</dbReference>
<dbReference type="Pfam" id="PF25967">
    <property type="entry name" value="RND-MFP_C"/>
    <property type="match status" value="1"/>
</dbReference>
<sequence>MSSVSRFTRLTLTVAVMAAFAGCGQKPNAQPGAGMPPGEVSVVTIAPEQITISNELPGRLEATRIAEVRARVAGIILKRTFREGSEVKAGEVLYRIDPATFKANYDSAQATLAKSQASLTQASLKAQRYKPLVEVNAVSKQEYDDAVAAQKQAEADVAAGKAAVQTAGLSLGYATVTSPISGRIGRALVTEGALVGQGDATQLAVVQQLDPIYVNLTQSSTDLLKLQQAMSAGQLKTVGKDKAKVTLVTEDGRTYPQSGKLLFSDVSVDATTGAVTIRAEFPNPNRTLLPGMYVRAKLEQAIDEQAIIVPQQAVMRDLNGSTVFVVGEDNKVAVRPVKTGAAQGNNWVVTEGLKTGDRVIVEGVQKTKPGAPVKPVPWKGPVGDTSASAAAPAAGAAAPAPAKQDAATKAN</sequence>
<feature type="domain" description="Multidrug resistance protein MdtA-like beta-barrel" evidence="7">
    <location>
        <begin position="211"/>
        <end position="300"/>
    </location>
</feature>
<evidence type="ECO:0000313" key="10">
    <source>
        <dbReference type="Proteomes" id="UP001629214"/>
    </source>
</evidence>
<feature type="chain" id="PRO_5045577946" evidence="4">
    <location>
        <begin position="22"/>
        <end position="411"/>
    </location>
</feature>
<dbReference type="SUPFAM" id="SSF111369">
    <property type="entry name" value="HlyD-like secretion proteins"/>
    <property type="match status" value="1"/>
</dbReference>
<dbReference type="PROSITE" id="PS51257">
    <property type="entry name" value="PROKAR_LIPOPROTEIN"/>
    <property type="match status" value="1"/>
</dbReference>
<accession>A0ABW8ZDC0</accession>
<dbReference type="InterPro" id="IPR058625">
    <property type="entry name" value="MdtA-like_BSH"/>
</dbReference>
<evidence type="ECO:0000256" key="2">
    <source>
        <dbReference type="ARBA" id="ARBA00009477"/>
    </source>
</evidence>
<dbReference type="PANTHER" id="PTHR30158:SF3">
    <property type="entry name" value="MULTIDRUG EFFLUX PUMP SUBUNIT ACRA-RELATED"/>
    <property type="match status" value="1"/>
</dbReference>
<evidence type="ECO:0000256" key="3">
    <source>
        <dbReference type="SAM" id="MobiDB-lite"/>
    </source>
</evidence>
<dbReference type="Gene3D" id="1.10.287.470">
    <property type="entry name" value="Helix hairpin bin"/>
    <property type="match status" value="1"/>
</dbReference>
<dbReference type="Gene3D" id="2.40.420.20">
    <property type="match status" value="1"/>
</dbReference>
<evidence type="ECO:0000259" key="5">
    <source>
        <dbReference type="Pfam" id="PF25876"/>
    </source>
</evidence>
<dbReference type="InterPro" id="IPR006143">
    <property type="entry name" value="RND_pump_MFP"/>
</dbReference>
<dbReference type="Gene3D" id="2.40.30.170">
    <property type="match status" value="1"/>
</dbReference>
<dbReference type="Proteomes" id="UP001629214">
    <property type="component" value="Unassembled WGS sequence"/>
</dbReference>
<feature type="domain" description="Multidrug resistance protein MdtA-like alpha-helical hairpin" evidence="5">
    <location>
        <begin position="105"/>
        <end position="174"/>
    </location>
</feature>
<dbReference type="PANTHER" id="PTHR30158">
    <property type="entry name" value="ACRA/E-RELATED COMPONENT OF DRUG EFFLUX TRANSPORTER"/>
    <property type="match status" value="1"/>
</dbReference>
<reference evidence="9 10" key="1">
    <citation type="journal article" date="2024" name="Chem. Sci.">
        <title>Discovery of megapolipeptins by genome mining of a Burkholderiales bacteria collection.</title>
        <authorList>
            <person name="Paulo B.S."/>
            <person name="Recchia M.J.J."/>
            <person name="Lee S."/>
            <person name="Fergusson C.H."/>
            <person name="Romanowski S.B."/>
            <person name="Hernandez A."/>
            <person name="Krull N."/>
            <person name="Liu D.Y."/>
            <person name="Cavanagh H."/>
            <person name="Bos A."/>
            <person name="Gray C.A."/>
            <person name="Murphy B.T."/>
            <person name="Linington R.G."/>
            <person name="Eustaquio A.S."/>
        </authorList>
    </citation>
    <scope>NUCLEOTIDE SEQUENCE [LARGE SCALE GENOMIC DNA]</scope>
    <source>
        <strain evidence="9 10">RL21-008-BIB-B</strain>
    </source>
</reference>